<keyword evidence="4" id="KW-1185">Reference proteome</keyword>
<feature type="compositionally biased region" description="Low complexity" evidence="1">
    <location>
        <begin position="1"/>
        <end position="14"/>
    </location>
</feature>
<dbReference type="KEGG" id="lgi:LOTGIDRAFT_174923"/>
<dbReference type="CTD" id="20242922"/>
<proteinExistence type="predicted"/>
<evidence type="ECO:0000313" key="4">
    <source>
        <dbReference type="Proteomes" id="UP000030746"/>
    </source>
</evidence>
<evidence type="ECO:0000259" key="2">
    <source>
        <dbReference type="Pfam" id="PF05050"/>
    </source>
</evidence>
<dbReference type="OMA" id="WESEHIQ"/>
<dbReference type="Proteomes" id="UP000030746">
    <property type="component" value="Unassembled WGS sequence"/>
</dbReference>
<dbReference type="EMBL" id="KB201504">
    <property type="protein sequence ID" value="ESO96268.1"/>
    <property type="molecule type" value="Genomic_DNA"/>
</dbReference>
<dbReference type="HOGENOM" id="CLU_062312_1_0_1"/>
<dbReference type="InterPro" id="IPR029063">
    <property type="entry name" value="SAM-dependent_MTases_sf"/>
</dbReference>
<dbReference type="AlphaFoldDB" id="V3ZXJ7"/>
<gene>
    <name evidence="3" type="ORF">LOTGIDRAFT_174923</name>
</gene>
<dbReference type="GeneID" id="20242922"/>
<dbReference type="Gene3D" id="3.40.50.150">
    <property type="entry name" value="Vaccinia Virus protein VP39"/>
    <property type="match status" value="1"/>
</dbReference>
<dbReference type="InterPro" id="IPR006342">
    <property type="entry name" value="FkbM_mtfrase"/>
</dbReference>
<dbReference type="SUPFAM" id="SSF53335">
    <property type="entry name" value="S-adenosyl-L-methionine-dependent methyltransferases"/>
    <property type="match status" value="1"/>
</dbReference>
<dbReference type="OrthoDB" id="411251at2759"/>
<name>V3ZXJ7_LOTGI</name>
<feature type="domain" description="Methyltransferase FkbM" evidence="2">
    <location>
        <begin position="127"/>
        <end position="314"/>
    </location>
</feature>
<evidence type="ECO:0000313" key="3">
    <source>
        <dbReference type="EMBL" id="ESO96268.1"/>
    </source>
</evidence>
<dbReference type="PANTHER" id="PTHR34203:SF13">
    <property type="entry name" value="EXPRESSED PROTEIN"/>
    <property type="match status" value="1"/>
</dbReference>
<reference evidence="3 4" key="1">
    <citation type="journal article" date="2013" name="Nature">
        <title>Insights into bilaterian evolution from three spiralian genomes.</title>
        <authorList>
            <person name="Simakov O."/>
            <person name="Marletaz F."/>
            <person name="Cho S.J."/>
            <person name="Edsinger-Gonzales E."/>
            <person name="Havlak P."/>
            <person name="Hellsten U."/>
            <person name="Kuo D.H."/>
            <person name="Larsson T."/>
            <person name="Lv J."/>
            <person name="Arendt D."/>
            <person name="Savage R."/>
            <person name="Osoegawa K."/>
            <person name="de Jong P."/>
            <person name="Grimwood J."/>
            <person name="Chapman J.A."/>
            <person name="Shapiro H."/>
            <person name="Aerts A."/>
            <person name="Otillar R.P."/>
            <person name="Terry A.Y."/>
            <person name="Boore J.L."/>
            <person name="Grigoriev I.V."/>
            <person name="Lindberg D.R."/>
            <person name="Seaver E.C."/>
            <person name="Weisblat D.A."/>
            <person name="Putnam N.H."/>
            <person name="Rokhsar D.S."/>
        </authorList>
    </citation>
    <scope>NUCLEOTIDE SEQUENCE [LARGE SCALE GENOMIC DNA]</scope>
</reference>
<dbReference type="RefSeq" id="XP_009053046.1">
    <property type="nucleotide sequence ID" value="XM_009054798.1"/>
</dbReference>
<dbReference type="InterPro" id="IPR052514">
    <property type="entry name" value="SAM-dependent_MTase"/>
</dbReference>
<organism evidence="3 4">
    <name type="scientific">Lottia gigantea</name>
    <name type="common">Giant owl limpet</name>
    <dbReference type="NCBI Taxonomy" id="225164"/>
    <lineage>
        <taxon>Eukaryota</taxon>
        <taxon>Metazoa</taxon>
        <taxon>Spiralia</taxon>
        <taxon>Lophotrochozoa</taxon>
        <taxon>Mollusca</taxon>
        <taxon>Gastropoda</taxon>
        <taxon>Patellogastropoda</taxon>
        <taxon>Lottioidea</taxon>
        <taxon>Lottiidae</taxon>
        <taxon>Lottia</taxon>
    </lineage>
</organism>
<sequence>MSQIRSSISNISINTMPKQHKQTAHSISTTNIPWIPIATVNPMRTKAEILRWNRGSWEEWDNFCHSSTGLDSANLHTPAGGMTIFIHDTKVDRWVSGSIKKSGAWEYEILTLIHHYMARDPDMHLLDIGSHVGQYSLMGARMGRQVIAVDPLYENVIRLCSSIQHNKFSSKIKVFYTALSDIQSTVSFIQEHGNVGGTKIMRKKSSSNITLESSTATIMKDNTGLSHIKVVQTPSEFDKNTIQTVLLDDLLPFVTFKKAFMKIDVESHENSVLKGGEEFFKSVEIPCIFMEWFQHAKKQDTAAEILDFMKRHKYTPRQPKLEGKIPAADLPEYSSYFSVKLQEILEKFRQQIYQNILPIFC</sequence>
<dbReference type="PANTHER" id="PTHR34203">
    <property type="entry name" value="METHYLTRANSFERASE, FKBM FAMILY PROTEIN"/>
    <property type="match status" value="1"/>
</dbReference>
<accession>V3ZXJ7</accession>
<dbReference type="Pfam" id="PF05050">
    <property type="entry name" value="Methyltransf_21"/>
    <property type="match status" value="1"/>
</dbReference>
<feature type="region of interest" description="Disordered" evidence="1">
    <location>
        <begin position="1"/>
        <end position="20"/>
    </location>
</feature>
<protein>
    <recommendedName>
        <fullName evidence="2">Methyltransferase FkbM domain-containing protein</fullName>
    </recommendedName>
</protein>
<evidence type="ECO:0000256" key="1">
    <source>
        <dbReference type="SAM" id="MobiDB-lite"/>
    </source>
</evidence>
<dbReference type="NCBIfam" id="TIGR01444">
    <property type="entry name" value="fkbM_fam"/>
    <property type="match status" value="1"/>
</dbReference>